<sequence length="440" mass="49119">MIRSQRDLGYEFAAAVADLIDNSIEAKASTVRVNVDWLGAATTVTIADNGEGMSPEQLREALRFGSERDYDDADLGKFGLGLKTASLSQCLRLTVATRRNPNRADITAYCWDVEHVEAINRWEILPVKTSTLPPQALSHLKETTGTVVIWERLDRILGYKYPSGEHAKKHLFAVTREMEEHASMVFHRFLAGEVRGKRLAIYVNENKLVPWDPFARSEVETKVLESNAFPVDGSKGRSVVIVEPYVLPPEAKFSTKEAHIRSAGPRKWNMQQGFYIYRADRMIQSGGWCGLRVVDEHRKLSRIAVSFNPKLDEEFEINVPKMRVALPSEIRAEIERWTKPAVKMAEDIYRTGNTRKPQPVAGPVSVPAGLGGQVARTSHPSIPSALPLVDGPSPKMPKRRATRQELDMVADLLIQVAEASEIAAVENAIARARTKLESQF</sequence>
<dbReference type="SUPFAM" id="SSF55874">
    <property type="entry name" value="ATPase domain of HSP90 chaperone/DNA topoisomerase II/histidine kinase"/>
    <property type="match status" value="1"/>
</dbReference>
<protein>
    <submittedName>
        <fullName evidence="1">ATP-binding protein</fullName>
    </submittedName>
</protein>
<name>A0A7G9RIY6_9BURK</name>
<organism evidence="1 2">
    <name type="scientific">Diaphorobacter ruginosibacter</name>
    <dbReference type="NCBI Taxonomy" id="1715720"/>
    <lineage>
        <taxon>Bacteria</taxon>
        <taxon>Pseudomonadati</taxon>
        <taxon>Pseudomonadota</taxon>
        <taxon>Betaproteobacteria</taxon>
        <taxon>Burkholderiales</taxon>
        <taxon>Comamonadaceae</taxon>
        <taxon>Diaphorobacter</taxon>
    </lineage>
</organism>
<dbReference type="GO" id="GO:0005524">
    <property type="term" value="F:ATP binding"/>
    <property type="evidence" value="ECO:0007669"/>
    <property type="project" value="UniProtKB-KW"/>
</dbReference>
<dbReference type="Pfam" id="PF13589">
    <property type="entry name" value="HATPase_c_3"/>
    <property type="match status" value="1"/>
</dbReference>
<gene>
    <name evidence="1" type="ORF">H9K76_12945</name>
</gene>
<evidence type="ECO:0000313" key="1">
    <source>
        <dbReference type="EMBL" id="QNN55561.1"/>
    </source>
</evidence>
<accession>A0A7G9RIY6</accession>
<proteinExistence type="predicted"/>
<keyword evidence="1" id="KW-0067">ATP-binding</keyword>
<dbReference type="PANTHER" id="PTHR23336:SF76">
    <property type="entry name" value="MORC S5 DOMAIN-CONTAINING PROTEIN"/>
    <property type="match status" value="1"/>
</dbReference>
<keyword evidence="2" id="KW-1185">Reference proteome</keyword>
<evidence type="ECO:0000313" key="2">
    <source>
        <dbReference type="Proteomes" id="UP000515811"/>
    </source>
</evidence>
<dbReference type="InterPro" id="IPR045261">
    <property type="entry name" value="MORC_ATPase"/>
</dbReference>
<keyword evidence="1" id="KW-0547">Nucleotide-binding</keyword>
<dbReference type="RefSeq" id="WP_187595834.1">
    <property type="nucleotide sequence ID" value="NZ_CP060714.1"/>
</dbReference>
<dbReference type="GO" id="GO:0016887">
    <property type="term" value="F:ATP hydrolysis activity"/>
    <property type="evidence" value="ECO:0007669"/>
    <property type="project" value="InterPro"/>
</dbReference>
<dbReference type="KEGG" id="drg:H9K76_12945"/>
<dbReference type="InterPro" id="IPR036890">
    <property type="entry name" value="HATPase_C_sf"/>
</dbReference>
<dbReference type="Proteomes" id="UP000515811">
    <property type="component" value="Chromosome"/>
</dbReference>
<dbReference type="PANTHER" id="PTHR23336">
    <property type="entry name" value="ZINC FINGER CW-TYPE COILED-COIL DOMAIN PROTEIN 3"/>
    <property type="match status" value="1"/>
</dbReference>
<dbReference type="EMBL" id="CP060714">
    <property type="protein sequence ID" value="QNN55561.1"/>
    <property type="molecule type" value="Genomic_DNA"/>
</dbReference>
<dbReference type="AlphaFoldDB" id="A0A7G9RIY6"/>
<reference evidence="1 2" key="1">
    <citation type="submission" date="2020-08" db="EMBL/GenBank/DDBJ databases">
        <title>Genome sequence of Diaphorobacter ruginosibacter DSM 27467T.</title>
        <authorList>
            <person name="Hyun D.-W."/>
            <person name="Bae J.-W."/>
        </authorList>
    </citation>
    <scope>NUCLEOTIDE SEQUENCE [LARGE SCALE GENOMIC DNA]</scope>
    <source>
        <strain evidence="1 2">DSM 27467</strain>
    </source>
</reference>
<dbReference type="Gene3D" id="3.30.565.10">
    <property type="entry name" value="Histidine kinase-like ATPase, C-terminal domain"/>
    <property type="match status" value="1"/>
</dbReference>